<dbReference type="Proteomes" id="UP000006461">
    <property type="component" value="Chromosome"/>
</dbReference>
<name>I4ET15_MODI5</name>
<accession>I4ET15</accession>
<dbReference type="OrthoDB" id="5196172at2"/>
<evidence type="ECO:0000313" key="1">
    <source>
        <dbReference type="EMBL" id="CCH86528.1"/>
    </source>
</evidence>
<sequence length="60" mass="6529">MSPTVVSLDQLDHDIAVAYIALGVARSSWDRCPSAENAHAVDEAESCVNRLLDDRFAAQQ</sequence>
<dbReference type="HOGENOM" id="CLU_2953948_0_0_11"/>
<protein>
    <submittedName>
        <fullName evidence="1">Uncharacterized protein</fullName>
    </submittedName>
</protein>
<gene>
    <name evidence="1" type="ordered locus">MODMU_1078</name>
</gene>
<keyword evidence="2" id="KW-1185">Reference proteome</keyword>
<proteinExistence type="predicted"/>
<dbReference type="AlphaFoldDB" id="I4ET15"/>
<dbReference type="OMA" id="RSSWDRC"/>
<dbReference type="KEGG" id="mmar:MODMU_1078"/>
<evidence type="ECO:0000313" key="2">
    <source>
        <dbReference type="Proteomes" id="UP000006461"/>
    </source>
</evidence>
<reference evidence="1 2" key="1">
    <citation type="journal article" date="2012" name="J. Bacteriol.">
        <title>Genome Sequence of Radiation-Resistant Modestobacter marinus Strain BC501, a Representative Actinobacterium That Thrives on Calcareous Stone Surfaces.</title>
        <authorList>
            <person name="Normand P."/>
            <person name="Gury J."/>
            <person name="Pujic P."/>
            <person name="Chouaia B."/>
            <person name="Crotti E."/>
            <person name="Brusetti L."/>
            <person name="Daffonchio D."/>
            <person name="Vacherie B."/>
            <person name="Barbe V."/>
            <person name="Medigue C."/>
            <person name="Calteau A."/>
            <person name="Ghodhbane-Gtari F."/>
            <person name="Essoussi I."/>
            <person name="Nouioui I."/>
            <person name="Abbassi-Ghozzi I."/>
            <person name="Gtari M."/>
        </authorList>
    </citation>
    <scope>NUCLEOTIDE SEQUENCE [LARGE SCALE GENOMIC DNA]</scope>
    <source>
        <strain evidence="2">BC 501</strain>
    </source>
</reference>
<dbReference type="EMBL" id="FO203431">
    <property type="protein sequence ID" value="CCH86528.1"/>
    <property type="molecule type" value="Genomic_DNA"/>
</dbReference>
<organism evidence="1 2">
    <name type="scientific">Modestobacter italicus (strain DSM 44449 / CECT 9708 / BC 501)</name>
    <dbReference type="NCBI Taxonomy" id="2732864"/>
    <lineage>
        <taxon>Bacteria</taxon>
        <taxon>Bacillati</taxon>
        <taxon>Actinomycetota</taxon>
        <taxon>Actinomycetes</taxon>
        <taxon>Geodermatophilales</taxon>
        <taxon>Geodermatophilaceae</taxon>
        <taxon>Modestobacter</taxon>
    </lineage>
</organism>